<keyword evidence="3" id="KW-1185">Reference proteome</keyword>
<reference evidence="3" key="1">
    <citation type="journal article" date="2019" name="Int. J. Syst. Evol. Microbiol.">
        <title>The Global Catalogue of Microorganisms (GCM) 10K type strain sequencing project: providing services to taxonomists for standard genome sequencing and annotation.</title>
        <authorList>
            <consortium name="The Broad Institute Genomics Platform"/>
            <consortium name="The Broad Institute Genome Sequencing Center for Infectious Disease"/>
            <person name="Wu L."/>
            <person name="Ma J."/>
        </authorList>
    </citation>
    <scope>NUCLEOTIDE SEQUENCE [LARGE SCALE GENOMIC DNA]</scope>
    <source>
        <strain evidence="3">ICMP 6774ER</strain>
    </source>
</reference>
<feature type="compositionally biased region" description="Acidic residues" evidence="1">
    <location>
        <begin position="112"/>
        <end position="138"/>
    </location>
</feature>
<evidence type="ECO:0000313" key="2">
    <source>
        <dbReference type="EMBL" id="MFD1932654.1"/>
    </source>
</evidence>
<proteinExistence type="predicted"/>
<dbReference type="EMBL" id="JBHUFV010000022">
    <property type="protein sequence ID" value="MFD1932654.1"/>
    <property type="molecule type" value="Genomic_DNA"/>
</dbReference>
<gene>
    <name evidence="2" type="ORF">ACFSKW_14330</name>
</gene>
<name>A0ABW4SWJ0_9ACTN</name>
<feature type="region of interest" description="Disordered" evidence="1">
    <location>
        <begin position="94"/>
        <end position="163"/>
    </location>
</feature>
<comment type="caution">
    <text evidence="2">The sequence shown here is derived from an EMBL/GenBank/DDBJ whole genome shotgun (WGS) entry which is preliminary data.</text>
</comment>
<feature type="compositionally biased region" description="Basic residues" evidence="1">
    <location>
        <begin position="145"/>
        <end position="163"/>
    </location>
</feature>
<dbReference type="RefSeq" id="WP_379572713.1">
    <property type="nucleotide sequence ID" value="NZ_JBHUFV010000022.1"/>
</dbReference>
<organism evidence="2 3">
    <name type="scientific">Nonomuraea mangrovi</name>
    <dbReference type="NCBI Taxonomy" id="2316207"/>
    <lineage>
        <taxon>Bacteria</taxon>
        <taxon>Bacillati</taxon>
        <taxon>Actinomycetota</taxon>
        <taxon>Actinomycetes</taxon>
        <taxon>Streptosporangiales</taxon>
        <taxon>Streptosporangiaceae</taxon>
        <taxon>Nonomuraea</taxon>
    </lineage>
</organism>
<protein>
    <recommendedName>
        <fullName evidence="4">DNA primase</fullName>
    </recommendedName>
</protein>
<accession>A0ABW4SWJ0</accession>
<dbReference type="Proteomes" id="UP001597368">
    <property type="component" value="Unassembled WGS sequence"/>
</dbReference>
<evidence type="ECO:0000313" key="3">
    <source>
        <dbReference type="Proteomes" id="UP001597368"/>
    </source>
</evidence>
<sequence length="163" mass="17841">MKDRTRIALAVAAGYYLGRRHKLRLAAAVAAAGLASRMRRGEGGGLLAQGTKLLGSSPELQQLTNRLRGELVDVGKAAAVAATSKQIDTLTSRLHDRAEALRKPGGARKADEEEADEVEEYEGDEYEEEPYEEEEEEEKPPPRKPPAKPRAKRPVRSVTRARG</sequence>
<evidence type="ECO:0000256" key="1">
    <source>
        <dbReference type="SAM" id="MobiDB-lite"/>
    </source>
</evidence>
<evidence type="ECO:0008006" key="4">
    <source>
        <dbReference type="Google" id="ProtNLM"/>
    </source>
</evidence>